<evidence type="ECO:0000313" key="2">
    <source>
        <dbReference type="Proteomes" id="UP000194841"/>
    </source>
</evidence>
<accession>A0A244CUH5</accession>
<evidence type="ECO:0000313" key="1">
    <source>
        <dbReference type="EMBL" id="OUL59241.1"/>
    </source>
</evidence>
<reference evidence="1 2" key="1">
    <citation type="submission" date="2017-02" db="EMBL/GenBank/DDBJ databases">
        <title>Pseudoalteromonas ulvae TC14 Genome.</title>
        <authorList>
            <person name="Molmeret M."/>
        </authorList>
    </citation>
    <scope>NUCLEOTIDE SEQUENCE [LARGE SCALE GENOMIC DNA]</scope>
    <source>
        <strain evidence="1">TC14</strain>
    </source>
</reference>
<gene>
    <name evidence="1" type="ORF">B1199_02950</name>
</gene>
<keyword evidence="2" id="KW-1185">Reference proteome</keyword>
<comment type="caution">
    <text evidence="1">The sequence shown here is derived from an EMBL/GenBank/DDBJ whole genome shotgun (WGS) entry which is preliminary data.</text>
</comment>
<dbReference type="InterPro" id="IPR036390">
    <property type="entry name" value="WH_DNA-bd_sf"/>
</dbReference>
<dbReference type="SUPFAM" id="SSF46785">
    <property type="entry name" value="Winged helix' DNA-binding domain"/>
    <property type="match status" value="1"/>
</dbReference>
<protein>
    <recommendedName>
        <fullName evidence="3">Transcriptional regulator</fullName>
    </recommendedName>
</protein>
<dbReference type="Proteomes" id="UP000194841">
    <property type="component" value="Unassembled WGS sequence"/>
</dbReference>
<evidence type="ECO:0008006" key="3">
    <source>
        <dbReference type="Google" id="ProtNLM"/>
    </source>
</evidence>
<dbReference type="AlphaFoldDB" id="A0A244CUH5"/>
<name>A0A244CUH5_PSEDV</name>
<sequence length="66" mass="7340">MRALEYANLVDVGVNVARSQMSNLERIGLIRRLVRKGQPMYELTDLGLDALAQIRDDIALAQGVDI</sequence>
<dbReference type="EMBL" id="MWPV01000001">
    <property type="protein sequence ID" value="OUL59241.1"/>
    <property type="molecule type" value="Genomic_DNA"/>
</dbReference>
<organism evidence="1 2">
    <name type="scientific">Pseudoalteromonas ulvae</name>
    <dbReference type="NCBI Taxonomy" id="107327"/>
    <lineage>
        <taxon>Bacteria</taxon>
        <taxon>Pseudomonadati</taxon>
        <taxon>Pseudomonadota</taxon>
        <taxon>Gammaproteobacteria</taxon>
        <taxon>Alteromonadales</taxon>
        <taxon>Pseudoalteromonadaceae</taxon>
        <taxon>Pseudoalteromonas</taxon>
    </lineage>
</organism>
<proteinExistence type="predicted"/>